<name>A0A8S4RV98_9NEOP</name>
<evidence type="ECO:0000313" key="2">
    <source>
        <dbReference type="Proteomes" id="UP000838756"/>
    </source>
</evidence>
<dbReference type="OrthoDB" id="410404at2759"/>
<evidence type="ECO:0000313" key="1">
    <source>
        <dbReference type="EMBL" id="CAH2242526.1"/>
    </source>
</evidence>
<proteinExistence type="predicted"/>
<sequence>MRQVSRMGEERVAKRILYSVLQVGKRKQGGQLLTYKDVLKRHMNTCDMEPPLWEFEAEERPRWPKPGQNVFGKQKSIGV</sequence>
<comment type="caution">
    <text evidence="1">The sequence shown here is derived from an EMBL/GenBank/DDBJ whole genome shotgun (WGS) entry which is preliminary data.</text>
</comment>
<keyword evidence="2" id="KW-1185">Reference proteome</keyword>
<accession>A0A8S4RV98</accession>
<dbReference type="AlphaFoldDB" id="A0A8S4RV98"/>
<dbReference type="Proteomes" id="UP000838756">
    <property type="component" value="Unassembled WGS sequence"/>
</dbReference>
<organism evidence="1 2">
    <name type="scientific">Pararge aegeria aegeria</name>
    <dbReference type="NCBI Taxonomy" id="348720"/>
    <lineage>
        <taxon>Eukaryota</taxon>
        <taxon>Metazoa</taxon>
        <taxon>Ecdysozoa</taxon>
        <taxon>Arthropoda</taxon>
        <taxon>Hexapoda</taxon>
        <taxon>Insecta</taxon>
        <taxon>Pterygota</taxon>
        <taxon>Neoptera</taxon>
        <taxon>Endopterygota</taxon>
        <taxon>Lepidoptera</taxon>
        <taxon>Glossata</taxon>
        <taxon>Ditrysia</taxon>
        <taxon>Papilionoidea</taxon>
        <taxon>Nymphalidae</taxon>
        <taxon>Satyrinae</taxon>
        <taxon>Satyrini</taxon>
        <taxon>Parargina</taxon>
        <taxon>Pararge</taxon>
    </lineage>
</organism>
<dbReference type="EMBL" id="CAKXAJ010025656">
    <property type="protein sequence ID" value="CAH2242526.1"/>
    <property type="molecule type" value="Genomic_DNA"/>
</dbReference>
<reference evidence="1" key="1">
    <citation type="submission" date="2022-03" db="EMBL/GenBank/DDBJ databases">
        <authorList>
            <person name="Lindestad O."/>
        </authorList>
    </citation>
    <scope>NUCLEOTIDE SEQUENCE</scope>
</reference>
<gene>
    <name evidence="1" type="primary">jg3841</name>
    <name evidence="1" type="ORF">PAEG_LOCUS18799</name>
</gene>
<protein>
    <submittedName>
        <fullName evidence="1">Jg3841 protein</fullName>
    </submittedName>
</protein>